<name>A0A0D1BWP2_CLOBO</name>
<dbReference type="PROSITE" id="PS50977">
    <property type="entry name" value="HTH_TETR_2"/>
    <property type="match status" value="1"/>
</dbReference>
<evidence type="ECO:0000256" key="2">
    <source>
        <dbReference type="ARBA" id="ARBA00023125"/>
    </source>
</evidence>
<evidence type="ECO:0000256" key="3">
    <source>
        <dbReference type="ARBA" id="ARBA00023163"/>
    </source>
</evidence>
<dbReference type="OrthoDB" id="9812484at2"/>
<dbReference type="PATRIC" id="fig|1379739.3.peg.1616"/>
<dbReference type="Proteomes" id="UP000032250">
    <property type="component" value="Unassembled WGS sequence"/>
</dbReference>
<keyword evidence="3" id="KW-0804">Transcription</keyword>
<evidence type="ECO:0000259" key="5">
    <source>
        <dbReference type="PROSITE" id="PS50977"/>
    </source>
</evidence>
<dbReference type="InterPro" id="IPR009057">
    <property type="entry name" value="Homeodomain-like_sf"/>
</dbReference>
<organism evidence="6 7">
    <name type="scientific">Clostridium botulinum B2 450</name>
    <dbReference type="NCBI Taxonomy" id="1379739"/>
    <lineage>
        <taxon>Bacteria</taxon>
        <taxon>Bacillati</taxon>
        <taxon>Bacillota</taxon>
        <taxon>Clostridia</taxon>
        <taxon>Eubacteriales</taxon>
        <taxon>Clostridiaceae</taxon>
        <taxon>Clostridium</taxon>
    </lineage>
</organism>
<feature type="domain" description="HTH tetR-type" evidence="5">
    <location>
        <begin position="14"/>
        <end position="74"/>
    </location>
</feature>
<dbReference type="PANTHER" id="PTHR47506:SF3">
    <property type="entry name" value="HTH-TYPE TRANSCRIPTIONAL REGULATOR LMRA"/>
    <property type="match status" value="1"/>
</dbReference>
<dbReference type="EMBL" id="JXSU01000007">
    <property type="protein sequence ID" value="KIS23236.1"/>
    <property type="molecule type" value="Genomic_DNA"/>
</dbReference>
<keyword evidence="2 4" id="KW-0238">DNA-binding</keyword>
<keyword evidence="1" id="KW-0805">Transcription regulation</keyword>
<dbReference type="AlphaFoldDB" id="A0A0D1BWP2"/>
<evidence type="ECO:0000256" key="1">
    <source>
        <dbReference type="ARBA" id="ARBA00023015"/>
    </source>
</evidence>
<dbReference type="Gene3D" id="1.10.357.10">
    <property type="entry name" value="Tetracycline Repressor, domain 2"/>
    <property type="match status" value="1"/>
</dbReference>
<evidence type="ECO:0000313" key="6">
    <source>
        <dbReference type="EMBL" id="KIS23236.1"/>
    </source>
</evidence>
<comment type="caution">
    <text evidence="6">The sequence shown here is derived from an EMBL/GenBank/DDBJ whole genome shotgun (WGS) entry which is preliminary data.</text>
</comment>
<dbReference type="Pfam" id="PF00440">
    <property type="entry name" value="TetR_N"/>
    <property type="match status" value="1"/>
</dbReference>
<sequence length="195" mass="22486">MAKGPKGFSDAEKDELRAKLCVECERSWAVHGYKKTSVGELTRKIGISTGAFYLLYSSKEDLFCETLERVQDRLKSGLQDIVGNDRSKAGFIKSIKWLFREYNNSPFLYDFNNPDFLSFLNKLPKDSVEKLKFDNLSFFDNAIEHANLNLKIDKEKAYAVIGALLYTVSMKDDLSYNHLEIFDFLLDSVMDRLFE</sequence>
<evidence type="ECO:0000256" key="4">
    <source>
        <dbReference type="PROSITE-ProRule" id="PRU00335"/>
    </source>
</evidence>
<accession>A0A0D1BWP2</accession>
<protein>
    <submittedName>
        <fullName evidence="6">TetR family transcriptional regulator</fullName>
    </submittedName>
</protein>
<proteinExistence type="predicted"/>
<dbReference type="InterPro" id="IPR001647">
    <property type="entry name" value="HTH_TetR"/>
</dbReference>
<dbReference type="HOGENOM" id="CLU_069356_42_0_9"/>
<evidence type="ECO:0000313" key="7">
    <source>
        <dbReference type="Proteomes" id="UP000032250"/>
    </source>
</evidence>
<dbReference type="GO" id="GO:0003677">
    <property type="term" value="F:DNA binding"/>
    <property type="evidence" value="ECO:0007669"/>
    <property type="project" value="UniProtKB-UniRule"/>
</dbReference>
<dbReference type="SUPFAM" id="SSF46689">
    <property type="entry name" value="Homeodomain-like"/>
    <property type="match status" value="1"/>
</dbReference>
<reference evidence="6 7" key="1">
    <citation type="submission" date="2014-06" db="EMBL/GenBank/DDBJ databases">
        <title>Genome characterization of distinct group I Clostridium botulinum lineages.</title>
        <authorList>
            <person name="Giordani F."/>
            <person name="Anselmo A."/>
            <person name="Fillo S."/>
            <person name="Palozzi A.M."/>
            <person name="Fortunato A."/>
            <person name="Gentile B."/>
            <person name="Ciammaruconi A."/>
            <person name="Anniballi F."/>
            <person name="De Medici D."/>
            <person name="Lista F."/>
        </authorList>
    </citation>
    <scope>NUCLEOTIDE SEQUENCE [LARGE SCALE GENOMIC DNA]</scope>
    <source>
        <strain evidence="6 7">B2 450</strain>
    </source>
</reference>
<dbReference type="RefSeq" id="WP_003487020.1">
    <property type="nucleotide sequence ID" value="NZ_JXSU01000007.1"/>
</dbReference>
<gene>
    <name evidence="6" type="ORF">N495_06420</name>
</gene>
<dbReference type="PANTHER" id="PTHR47506">
    <property type="entry name" value="TRANSCRIPTIONAL REGULATORY PROTEIN"/>
    <property type="match status" value="1"/>
</dbReference>
<feature type="DNA-binding region" description="H-T-H motif" evidence="4">
    <location>
        <begin position="37"/>
        <end position="56"/>
    </location>
</feature>